<dbReference type="SUPFAM" id="SSF51419">
    <property type="entry name" value="PLP-binding barrel"/>
    <property type="match status" value="1"/>
</dbReference>
<reference evidence="4 5" key="1">
    <citation type="journal article" date="2024" name="Commun. Biol.">
        <title>Comparative genomic analysis of thermophilic fungi reveals convergent evolutionary adaptations and gene losses.</title>
        <authorList>
            <person name="Steindorff A.S."/>
            <person name="Aguilar-Pontes M.V."/>
            <person name="Robinson A.J."/>
            <person name="Andreopoulos B."/>
            <person name="LaButti K."/>
            <person name="Kuo A."/>
            <person name="Mondo S."/>
            <person name="Riley R."/>
            <person name="Otillar R."/>
            <person name="Haridas S."/>
            <person name="Lipzen A."/>
            <person name="Grimwood J."/>
            <person name="Schmutz J."/>
            <person name="Clum A."/>
            <person name="Reid I.D."/>
            <person name="Moisan M.C."/>
            <person name="Butler G."/>
            <person name="Nguyen T.T.M."/>
            <person name="Dewar K."/>
            <person name="Conant G."/>
            <person name="Drula E."/>
            <person name="Henrissat B."/>
            <person name="Hansel C."/>
            <person name="Singer S."/>
            <person name="Hutchinson M.I."/>
            <person name="de Vries R.P."/>
            <person name="Natvig D.O."/>
            <person name="Powell A.J."/>
            <person name="Tsang A."/>
            <person name="Grigoriev I.V."/>
        </authorList>
    </citation>
    <scope>NUCLEOTIDE SEQUENCE [LARGE SCALE GENOMIC DNA]</scope>
    <source>
        <strain evidence="4 5">ATCC 22073</strain>
    </source>
</reference>
<dbReference type="PANTHER" id="PTHR28004">
    <property type="entry name" value="ZGC:162816-RELATED"/>
    <property type="match status" value="1"/>
</dbReference>
<name>A0ABR4DN70_9PEZI</name>
<dbReference type="InterPro" id="IPR026956">
    <property type="entry name" value="D-ser_dehydrat-like_dom"/>
</dbReference>
<dbReference type="GeneID" id="98127340"/>
<dbReference type="Pfam" id="PF14031">
    <property type="entry name" value="D-ser_dehydrat"/>
    <property type="match status" value="1"/>
</dbReference>
<dbReference type="SMART" id="SM01119">
    <property type="entry name" value="D-ser_dehydrat"/>
    <property type="match status" value="1"/>
</dbReference>
<gene>
    <name evidence="4" type="ORF">VTJ83DRAFT_603</name>
</gene>
<evidence type="ECO:0000313" key="5">
    <source>
        <dbReference type="Proteomes" id="UP001600064"/>
    </source>
</evidence>
<dbReference type="Gene3D" id="3.20.20.10">
    <property type="entry name" value="Alanine racemase"/>
    <property type="match status" value="1"/>
</dbReference>
<proteinExistence type="inferred from homology"/>
<dbReference type="Proteomes" id="UP001600064">
    <property type="component" value="Unassembled WGS sequence"/>
</dbReference>
<feature type="domain" description="D-serine dehydratase-like" evidence="3">
    <location>
        <begin position="337"/>
        <end position="475"/>
    </location>
</feature>
<dbReference type="Gene3D" id="2.40.37.20">
    <property type="entry name" value="D-serine dehydratase-like domain"/>
    <property type="match status" value="1"/>
</dbReference>
<evidence type="ECO:0000256" key="1">
    <source>
        <dbReference type="ARBA" id="ARBA00005323"/>
    </source>
</evidence>
<evidence type="ECO:0000256" key="2">
    <source>
        <dbReference type="ARBA" id="ARBA00023239"/>
    </source>
</evidence>
<dbReference type="InterPro" id="IPR051466">
    <property type="entry name" value="D-amino_acid_metab_enzyme"/>
</dbReference>
<dbReference type="Pfam" id="PF01168">
    <property type="entry name" value="Ala_racemase_N"/>
    <property type="match status" value="1"/>
</dbReference>
<dbReference type="RefSeq" id="XP_070869956.1">
    <property type="nucleotide sequence ID" value="XM_071012696.1"/>
</dbReference>
<keyword evidence="5" id="KW-1185">Reference proteome</keyword>
<protein>
    <recommendedName>
        <fullName evidence="3">D-serine dehydratase-like domain-containing protein</fullName>
    </recommendedName>
</protein>
<dbReference type="InterPro" id="IPR001608">
    <property type="entry name" value="Ala_racemase_N"/>
</dbReference>
<evidence type="ECO:0000259" key="3">
    <source>
        <dbReference type="SMART" id="SM01119"/>
    </source>
</evidence>
<accession>A0ABR4DN70</accession>
<dbReference type="InterPro" id="IPR029066">
    <property type="entry name" value="PLP-binding_barrel"/>
</dbReference>
<comment type="caution">
    <text evidence="4">The sequence shown here is derived from an EMBL/GenBank/DDBJ whole genome shotgun (WGS) entry which is preliminary data.</text>
</comment>
<dbReference type="InterPro" id="IPR042208">
    <property type="entry name" value="D-ser_dehydrat-like_sf"/>
</dbReference>
<dbReference type="PANTHER" id="PTHR28004:SF2">
    <property type="entry name" value="D-SERINE DEHYDRATASE"/>
    <property type="match status" value="1"/>
</dbReference>
<keyword evidence="2" id="KW-0456">Lyase</keyword>
<sequence>MATGIPAATALMPSPELKDELRRRFLGLPLDTVPTPSVVLDLAKLERNCERMLEATQRRGLRWRAHIKSHKTAELTRLQVGDTLSTSVLLVVSTLIEADNLLPLLREYQSRGRHVNVLFSFPLFPSAAPRLAAFATALGPGSLSVMIDHPAQIEAVEAIPRLHPGCPVPQVYIKIDTSYGRAGVVPGTPAYTALLQALLQAESRGTCVFHGLYSHAGHSYATRDGPADAVKYLAAEVRGLAAAAREVRSAAAAAGGGRETELVLSVGATPTAMLVQLPAQGEGEDGGVMDEVDRLVEELKREGFVVEVHAGVYPTLDLQQLATHARDPSLMTADDIAISVVAEVASVYPTRGPSSTPEVLINAGTLALGREPVADRGSPSGRDYAGWGMVMPWGPVAAAPAPGPAFPRVHGGWQVGRISQEHGVLVWRGWPGRDGKQDQECRADMPALRYGQRVRVWPNHSCIAGACFDWYLVVDSRRKGREDEVVDVWPRWRGW</sequence>
<organism evidence="4 5">
    <name type="scientific">Remersonia thermophila</name>
    <dbReference type="NCBI Taxonomy" id="72144"/>
    <lineage>
        <taxon>Eukaryota</taxon>
        <taxon>Fungi</taxon>
        <taxon>Dikarya</taxon>
        <taxon>Ascomycota</taxon>
        <taxon>Pezizomycotina</taxon>
        <taxon>Sordariomycetes</taxon>
        <taxon>Sordariomycetidae</taxon>
        <taxon>Sordariales</taxon>
        <taxon>Sordariales incertae sedis</taxon>
        <taxon>Remersonia</taxon>
    </lineage>
</organism>
<dbReference type="EMBL" id="JAZGUE010000001">
    <property type="protein sequence ID" value="KAL2271232.1"/>
    <property type="molecule type" value="Genomic_DNA"/>
</dbReference>
<evidence type="ECO:0000313" key="4">
    <source>
        <dbReference type="EMBL" id="KAL2271232.1"/>
    </source>
</evidence>
<comment type="similarity">
    <text evidence="1">Belongs to the DSD1 family.</text>
</comment>